<reference evidence="2 3" key="1">
    <citation type="journal article" date="2022" name="Nat. Genet.">
        <title>Improved pea reference genome and pan-genome highlight genomic features and evolutionary characteristics.</title>
        <authorList>
            <person name="Yang T."/>
            <person name="Liu R."/>
            <person name="Luo Y."/>
            <person name="Hu S."/>
            <person name="Wang D."/>
            <person name="Wang C."/>
            <person name="Pandey M.K."/>
            <person name="Ge S."/>
            <person name="Xu Q."/>
            <person name="Li N."/>
            <person name="Li G."/>
            <person name="Huang Y."/>
            <person name="Saxena R.K."/>
            <person name="Ji Y."/>
            <person name="Li M."/>
            <person name="Yan X."/>
            <person name="He Y."/>
            <person name="Liu Y."/>
            <person name="Wang X."/>
            <person name="Xiang C."/>
            <person name="Varshney R.K."/>
            <person name="Ding H."/>
            <person name="Gao S."/>
            <person name="Zong X."/>
        </authorList>
    </citation>
    <scope>NUCLEOTIDE SEQUENCE [LARGE SCALE GENOMIC DNA]</scope>
    <source>
        <strain evidence="2 3">cv. Zhongwan 6</strain>
    </source>
</reference>
<organism evidence="2 3">
    <name type="scientific">Pisum sativum</name>
    <name type="common">Garden pea</name>
    <name type="synonym">Lathyrus oleraceus</name>
    <dbReference type="NCBI Taxonomy" id="3888"/>
    <lineage>
        <taxon>Eukaryota</taxon>
        <taxon>Viridiplantae</taxon>
        <taxon>Streptophyta</taxon>
        <taxon>Embryophyta</taxon>
        <taxon>Tracheophyta</taxon>
        <taxon>Spermatophyta</taxon>
        <taxon>Magnoliopsida</taxon>
        <taxon>eudicotyledons</taxon>
        <taxon>Gunneridae</taxon>
        <taxon>Pentapetalae</taxon>
        <taxon>rosids</taxon>
        <taxon>fabids</taxon>
        <taxon>Fabales</taxon>
        <taxon>Fabaceae</taxon>
        <taxon>Papilionoideae</taxon>
        <taxon>50 kb inversion clade</taxon>
        <taxon>NPAAA clade</taxon>
        <taxon>Hologalegina</taxon>
        <taxon>IRL clade</taxon>
        <taxon>Fabeae</taxon>
        <taxon>Lathyrus</taxon>
    </lineage>
</organism>
<dbReference type="PANTHER" id="PTHR47527">
    <property type="entry name" value="RING/FYVE/PHD ZINC FINGER SUPERFAMILY PROTEIN"/>
    <property type="match status" value="1"/>
</dbReference>
<feature type="region of interest" description="Disordered" evidence="1">
    <location>
        <begin position="1"/>
        <end position="101"/>
    </location>
</feature>
<feature type="non-terminal residue" evidence="2">
    <location>
        <position position="1"/>
    </location>
</feature>
<dbReference type="Proteomes" id="UP001058974">
    <property type="component" value="Chromosome 4"/>
</dbReference>
<keyword evidence="3" id="KW-1185">Reference proteome</keyword>
<evidence type="ECO:0000256" key="1">
    <source>
        <dbReference type="SAM" id="MobiDB-lite"/>
    </source>
</evidence>
<comment type="caution">
    <text evidence="2">The sequence shown here is derived from an EMBL/GenBank/DDBJ whole genome shotgun (WGS) entry which is preliminary data.</text>
</comment>
<sequence>QENSLANQSLVNAPTWSIQTQPVSLARSVSENKAPAHNPPKVEGTTDVTVSRAGPQVATGQSIRPFITQTGPGTMSSIHQPLQGGNMVQPPLVPSHSDIAK</sequence>
<feature type="compositionally biased region" description="Polar residues" evidence="1">
    <location>
        <begin position="1"/>
        <end position="31"/>
    </location>
</feature>
<protein>
    <submittedName>
        <fullName evidence="2">Uncharacterized protein</fullName>
    </submittedName>
</protein>
<evidence type="ECO:0000313" key="3">
    <source>
        <dbReference type="Proteomes" id="UP001058974"/>
    </source>
</evidence>
<feature type="compositionally biased region" description="Polar residues" evidence="1">
    <location>
        <begin position="58"/>
        <end position="80"/>
    </location>
</feature>
<evidence type="ECO:0000313" key="2">
    <source>
        <dbReference type="EMBL" id="KAI5419980.1"/>
    </source>
</evidence>
<dbReference type="PANTHER" id="PTHR47527:SF3">
    <property type="entry name" value="RING_FYVE_PHD ZINC FINGER SUPERFAMILY PROTEIN"/>
    <property type="match status" value="1"/>
</dbReference>
<dbReference type="EMBL" id="JAMSHJ010000004">
    <property type="protein sequence ID" value="KAI5419980.1"/>
    <property type="molecule type" value="Genomic_DNA"/>
</dbReference>
<feature type="non-terminal residue" evidence="2">
    <location>
        <position position="101"/>
    </location>
</feature>
<proteinExistence type="predicted"/>
<dbReference type="Gramene" id="Psat04G0395600-T3">
    <property type="protein sequence ID" value="KAI5419980.1"/>
    <property type="gene ID" value="KIW84_043956"/>
</dbReference>
<name>A0A9D4XJD5_PEA</name>
<gene>
    <name evidence="2" type="ORF">KIW84_043956</name>
</gene>
<dbReference type="AlphaFoldDB" id="A0A9D4XJD5"/>
<accession>A0A9D4XJD5</accession>